<evidence type="ECO:0008006" key="4">
    <source>
        <dbReference type="Google" id="ProtNLM"/>
    </source>
</evidence>
<organism evidence="2 3">
    <name type="scientific">Lysobacter niastensis</name>
    <dbReference type="NCBI Taxonomy" id="380629"/>
    <lineage>
        <taxon>Bacteria</taxon>
        <taxon>Pseudomonadati</taxon>
        <taxon>Pseudomonadota</taxon>
        <taxon>Gammaproteobacteria</taxon>
        <taxon>Lysobacterales</taxon>
        <taxon>Lysobacteraceae</taxon>
        <taxon>Lysobacter</taxon>
    </lineage>
</organism>
<dbReference type="Proteomes" id="UP001429984">
    <property type="component" value="Unassembled WGS sequence"/>
</dbReference>
<sequence>MKTIALALLLLLSGVSAPEVYEGSLEPTTAKRDYRTIEFMSAGPSDSLSSRGDTEGLSPATPQERILRVVVYRSEIYQDLVVETLTTGLEGCCIKLVSTGRIDLASFARHFELKGEISGFAFKGWSSPHSFTFTYKDQSFHATVFDSGAITIERGGR</sequence>
<proteinExistence type="predicted"/>
<reference evidence="2 3" key="1">
    <citation type="submission" date="2020-11" db="EMBL/GenBank/DDBJ databases">
        <title>Draft Genome Sequence and Secondary Metabolite Biosynthetic Potential of the Lysobacter niastensis Type strain DSM 18481.</title>
        <authorList>
            <person name="Turrini P."/>
            <person name="Artuso I."/>
            <person name="Tescari M."/>
            <person name="Lugli G.A."/>
            <person name="Frangipani E."/>
            <person name="Ventura M."/>
            <person name="Visca P."/>
        </authorList>
    </citation>
    <scope>NUCLEOTIDE SEQUENCE [LARGE SCALE GENOMIC DNA]</scope>
    <source>
        <strain evidence="2 3">DSM 18481</strain>
    </source>
</reference>
<evidence type="ECO:0000256" key="1">
    <source>
        <dbReference type="SAM" id="SignalP"/>
    </source>
</evidence>
<dbReference type="EMBL" id="JADLZT010000007">
    <property type="protein sequence ID" value="MBF6025048.1"/>
    <property type="molecule type" value="Genomic_DNA"/>
</dbReference>
<name>A0ABS0B7P4_9GAMM</name>
<accession>A0ABS0B7P4</accession>
<keyword evidence="1" id="KW-0732">Signal</keyword>
<protein>
    <recommendedName>
        <fullName evidence="4">Lipoprotein</fullName>
    </recommendedName>
</protein>
<evidence type="ECO:0000313" key="3">
    <source>
        <dbReference type="Proteomes" id="UP001429984"/>
    </source>
</evidence>
<dbReference type="RefSeq" id="WP_194931659.1">
    <property type="nucleotide sequence ID" value="NZ_JADLZT010000007.1"/>
</dbReference>
<comment type="caution">
    <text evidence="2">The sequence shown here is derived from an EMBL/GenBank/DDBJ whole genome shotgun (WGS) entry which is preliminary data.</text>
</comment>
<gene>
    <name evidence="2" type="ORF">IU514_13535</name>
</gene>
<feature type="chain" id="PRO_5046743320" description="Lipoprotein" evidence="1">
    <location>
        <begin position="18"/>
        <end position="157"/>
    </location>
</feature>
<evidence type="ECO:0000313" key="2">
    <source>
        <dbReference type="EMBL" id="MBF6025048.1"/>
    </source>
</evidence>
<feature type="signal peptide" evidence="1">
    <location>
        <begin position="1"/>
        <end position="17"/>
    </location>
</feature>
<keyword evidence="3" id="KW-1185">Reference proteome</keyword>